<dbReference type="Proteomes" id="UP000827889">
    <property type="component" value="Chromosome 8"/>
</dbReference>
<gene>
    <name evidence="2" type="primary">LOC125316304</name>
</gene>
<proteinExistence type="predicted"/>
<dbReference type="RefSeq" id="XP_048140274.1">
    <property type="nucleotide sequence ID" value="XM_048284317.1"/>
</dbReference>
<dbReference type="GeneID" id="125316304"/>
<dbReference type="PANTHER" id="PTHR33103:SF19">
    <property type="entry name" value="OS09G0544700 PROTEIN"/>
    <property type="match status" value="1"/>
</dbReference>
<organism evidence="1 2">
    <name type="scientific">Rhodamnia argentea</name>
    <dbReference type="NCBI Taxonomy" id="178133"/>
    <lineage>
        <taxon>Eukaryota</taxon>
        <taxon>Viridiplantae</taxon>
        <taxon>Streptophyta</taxon>
        <taxon>Embryophyta</taxon>
        <taxon>Tracheophyta</taxon>
        <taxon>Spermatophyta</taxon>
        <taxon>Magnoliopsida</taxon>
        <taxon>eudicotyledons</taxon>
        <taxon>Gunneridae</taxon>
        <taxon>Pentapetalae</taxon>
        <taxon>rosids</taxon>
        <taxon>malvids</taxon>
        <taxon>Myrtales</taxon>
        <taxon>Myrtaceae</taxon>
        <taxon>Myrtoideae</taxon>
        <taxon>Myrteae</taxon>
        <taxon>Australasian group</taxon>
        <taxon>Rhodamnia</taxon>
    </lineage>
</organism>
<keyword evidence="1" id="KW-1185">Reference proteome</keyword>
<dbReference type="InterPro" id="IPR007750">
    <property type="entry name" value="DUF674"/>
</dbReference>
<name>A0ABM3HUK2_9MYRT</name>
<accession>A0ABM3HUK2</accession>
<sequence length="233" mass="26176">MESTPKLQLKLVIDKSKQRMVFAEAGKDFVDFLFHVHTLPIATLTHILAGKADSVDGSLGNLNKSIEDLQDVHFMMPDHKQNLLKPRFPYPFHHLHHCAHKYGIKVTDGSSLTCPGVDFIEVPAGETGYVKELVKYVVMDDLVVKPMTIGSCIAMLKDKAVMIEDKFVNFGMDEGKLLLEASLQSKTVLTDVFLGKKRQNDVATITPMFYRSSLLWSNAVITEEFECCPIIIY</sequence>
<evidence type="ECO:0000313" key="1">
    <source>
        <dbReference type="Proteomes" id="UP000827889"/>
    </source>
</evidence>
<evidence type="ECO:0000313" key="2">
    <source>
        <dbReference type="RefSeq" id="XP_048140274.1"/>
    </source>
</evidence>
<dbReference type="Pfam" id="PF05056">
    <property type="entry name" value="DUF674"/>
    <property type="match status" value="2"/>
</dbReference>
<protein>
    <submittedName>
        <fullName evidence="2">Uncharacterized protein LOC125316304</fullName>
    </submittedName>
</protein>
<dbReference type="PANTHER" id="PTHR33103">
    <property type="entry name" value="OS01G0153900 PROTEIN"/>
    <property type="match status" value="1"/>
</dbReference>
<reference evidence="2" key="1">
    <citation type="submission" date="2025-08" db="UniProtKB">
        <authorList>
            <consortium name="RefSeq"/>
        </authorList>
    </citation>
    <scope>IDENTIFICATION</scope>
    <source>
        <tissue evidence="2">Leaf</tissue>
    </source>
</reference>